<feature type="active site" evidence="3">
    <location>
        <position position="374"/>
    </location>
</feature>
<gene>
    <name evidence="6" type="ORF">RND71_044134</name>
</gene>
<evidence type="ECO:0000259" key="5">
    <source>
        <dbReference type="PROSITE" id="PS50075"/>
    </source>
</evidence>
<dbReference type="PANTHER" id="PTHR11699">
    <property type="entry name" value="ALDEHYDE DEHYDROGENASE-RELATED"/>
    <property type="match status" value="1"/>
</dbReference>
<dbReference type="InterPro" id="IPR016160">
    <property type="entry name" value="Ald_DH_CS_CYS"/>
</dbReference>
<dbReference type="Gene3D" id="3.40.605.10">
    <property type="entry name" value="Aldehyde Dehydrogenase, Chain A, domain 1"/>
    <property type="match status" value="1"/>
</dbReference>
<dbReference type="EMBL" id="JAVYJV010000099">
    <property type="protein sequence ID" value="KAK4336734.1"/>
    <property type="molecule type" value="Genomic_DNA"/>
</dbReference>
<dbReference type="InterPro" id="IPR015590">
    <property type="entry name" value="Aldehyde_DH_dom"/>
</dbReference>
<keyword evidence="2 4" id="KW-0560">Oxidoreductase</keyword>
<dbReference type="PROSITE" id="PS00687">
    <property type="entry name" value="ALDEHYDE_DEHYDR_GLU"/>
    <property type="match status" value="1"/>
</dbReference>
<protein>
    <recommendedName>
        <fullName evidence="5">Carrier domain-containing protein</fullName>
    </recommendedName>
</protein>
<dbReference type="InterPro" id="IPR016163">
    <property type="entry name" value="Ald_DH_C"/>
</dbReference>
<dbReference type="InterPro" id="IPR009081">
    <property type="entry name" value="PP-bd_ACP"/>
</dbReference>
<organism evidence="6 7">
    <name type="scientific">Anisodus tanguticus</name>
    <dbReference type="NCBI Taxonomy" id="243964"/>
    <lineage>
        <taxon>Eukaryota</taxon>
        <taxon>Viridiplantae</taxon>
        <taxon>Streptophyta</taxon>
        <taxon>Embryophyta</taxon>
        <taxon>Tracheophyta</taxon>
        <taxon>Spermatophyta</taxon>
        <taxon>Magnoliopsida</taxon>
        <taxon>eudicotyledons</taxon>
        <taxon>Gunneridae</taxon>
        <taxon>Pentapetalae</taxon>
        <taxon>asterids</taxon>
        <taxon>lamiids</taxon>
        <taxon>Solanales</taxon>
        <taxon>Solanaceae</taxon>
        <taxon>Solanoideae</taxon>
        <taxon>Hyoscyameae</taxon>
        <taxon>Anisodus</taxon>
    </lineage>
</organism>
<dbReference type="InterPro" id="IPR029510">
    <property type="entry name" value="Ald_DH_CS_GLU"/>
</dbReference>
<dbReference type="SUPFAM" id="SSF47336">
    <property type="entry name" value="ACP-like"/>
    <property type="match status" value="1"/>
</dbReference>
<dbReference type="InterPro" id="IPR036736">
    <property type="entry name" value="ACP-like_sf"/>
</dbReference>
<keyword evidence="7" id="KW-1185">Reference proteome</keyword>
<comment type="similarity">
    <text evidence="1 4">Belongs to the aldehyde dehydrogenase family.</text>
</comment>
<evidence type="ECO:0000313" key="7">
    <source>
        <dbReference type="Proteomes" id="UP001291623"/>
    </source>
</evidence>
<comment type="caution">
    <text evidence="6">The sequence shown here is derived from an EMBL/GenBank/DDBJ whole genome shotgun (WGS) entry which is preliminary data.</text>
</comment>
<dbReference type="FunFam" id="1.10.1200.10:FF:000002">
    <property type="entry name" value="10-formyltetrahydrofolate dehydrogenase"/>
    <property type="match status" value="1"/>
</dbReference>
<name>A0AAE1QMZ2_9SOLA</name>
<dbReference type="Proteomes" id="UP001291623">
    <property type="component" value="Unassembled WGS sequence"/>
</dbReference>
<proteinExistence type="inferred from homology"/>
<evidence type="ECO:0000256" key="4">
    <source>
        <dbReference type="RuleBase" id="RU003345"/>
    </source>
</evidence>
<dbReference type="AlphaFoldDB" id="A0AAE1QMZ2"/>
<feature type="domain" description="Carrier" evidence="5">
    <location>
        <begin position="20"/>
        <end position="95"/>
    </location>
</feature>
<reference evidence="6" key="1">
    <citation type="submission" date="2023-12" db="EMBL/GenBank/DDBJ databases">
        <title>Genome assembly of Anisodus tanguticus.</title>
        <authorList>
            <person name="Wang Y.-J."/>
        </authorList>
    </citation>
    <scope>NUCLEOTIDE SEQUENCE</scope>
    <source>
        <strain evidence="6">KB-2021</strain>
        <tissue evidence="6">Leaf</tissue>
    </source>
</reference>
<sequence length="601" mass="66802">MIKAKDFGSTNSNLEIELTELELDLKEEIKKIWMSILGLEEINDETNFFDCGAGSMDVTRLVEEIKELVSVKILNEDVYIAPDFGQLVNLIIIKTREGDTDELIVEYDGVEFKAKNKVVKVPTQLFINNEFVNSSKNNVTEIINPATEEIICKVQRASKFDVVKAVNSAYNAYYQGDWSKMNARDRGKLLTKLADLMEKNKEELSIIESYDSGAVYTLALKTHVGMSIDSFRYFAGWCDKIHGKTIPINNNRPNKNFCFTRKEPFGVCALITPWNYPLMMICWKMGAALAAGNCVIVKPPTVCPLTALKLAELVKKAGFPPGVVNILCGSGAEIGDLLARDDLVRKLAFTGSTEIGKVIMQTCGSSNLKKVTLELGGKSPLVIFDDCDMDKAIKNTLSSVFFNKGENCIAAGRIFIQENIHDEFIEKLIVETKKIKIGDPLDRTTSHGPQNHLAHLNKLLEYIEIGKKEGAKLVYGGKRLSQKGYYLEPTIFTDIKDGTYLATEESFGPIMCISKFSHLDEVILRANNNTYGLASGVFTNDLSKAMKFSEKIEAGTCFVNCYNKTDVAAPFGGFKQSGFGKDLGEDALNEYLKTKTVTIEY</sequence>
<evidence type="ECO:0000256" key="3">
    <source>
        <dbReference type="PROSITE-ProRule" id="PRU10007"/>
    </source>
</evidence>
<accession>A0AAE1QMZ2</accession>
<dbReference type="InterPro" id="IPR016161">
    <property type="entry name" value="Ald_DH/histidinol_DH"/>
</dbReference>
<dbReference type="SUPFAM" id="SSF53720">
    <property type="entry name" value="ALDH-like"/>
    <property type="match status" value="1"/>
</dbReference>
<dbReference type="GO" id="GO:0016620">
    <property type="term" value="F:oxidoreductase activity, acting on the aldehyde or oxo group of donors, NAD or NADP as acceptor"/>
    <property type="evidence" value="ECO:0007669"/>
    <property type="project" value="InterPro"/>
</dbReference>
<evidence type="ECO:0000313" key="6">
    <source>
        <dbReference type="EMBL" id="KAK4336734.1"/>
    </source>
</evidence>
<dbReference type="PROSITE" id="PS50075">
    <property type="entry name" value="CARRIER"/>
    <property type="match status" value="1"/>
</dbReference>
<dbReference type="FunFam" id="3.40.605.10:FF:000026">
    <property type="entry name" value="Aldehyde dehydrogenase, putative"/>
    <property type="match status" value="1"/>
</dbReference>
<dbReference type="InterPro" id="IPR016162">
    <property type="entry name" value="Ald_DH_N"/>
</dbReference>
<dbReference type="PROSITE" id="PS00070">
    <property type="entry name" value="ALDEHYDE_DEHYDR_CYS"/>
    <property type="match status" value="1"/>
</dbReference>
<dbReference type="FunFam" id="3.40.605.10:FF:000050">
    <property type="entry name" value="Aldehyde dehydrogenase, mitochondrial"/>
    <property type="match status" value="1"/>
</dbReference>
<dbReference type="Gene3D" id="1.10.1200.10">
    <property type="entry name" value="ACP-like"/>
    <property type="match status" value="1"/>
</dbReference>
<evidence type="ECO:0000256" key="2">
    <source>
        <dbReference type="ARBA" id="ARBA00023002"/>
    </source>
</evidence>
<evidence type="ECO:0000256" key="1">
    <source>
        <dbReference type="ARBA" id="ARBA00009986"/>
    </source>
</evidence>
<dbReference type="Pfam" id="PF00171">
    <property type="entry name" value="Aldedh"/>
    <property type="match status" value="1"/>
</dbReference>
<dbReference type="FunFam" id="3.40.309.10:FF:000001">
    <property type="entry name" value="Mitochondrial aldehyde dehydrogenase 2"/>
    <property type="match status" value="1"/>
</dbReference>
<dbReference type="Pfam" id="PF00550">
    <property type="entry name" value="PP-binding"/>
    <property type="match status" value="1"/>
</dbReference>
<dbReference type="Gene3D" id="3.40.309.10">
    <property type="entry name" value="Aldehyde Dehydrogenase, Chain A, domain 2"/>
    <property type="match status" value="1"/>
</dbReference>